<name>A0ABM8M6J1_9GAMM</name>
<reference evidence="1 2" key="1">
    <citation type="submission" date="2020-05" db="EMBL/GenBank/DDBJ databases">
        <authorList>
            <person name="Petersen J."/>
            <person name="Sayavedra L."/>
        </authorList>
    </citation>
    <scope>NUCLEOTIDE SEQUENCE [LARGE SCALE GENOMIC DNA]</scope>
    <source>
        <strain evidence="1">B azoricus SOX ET2 1586I</strain>
    </source>
</reference>
<comment type="caution">
    <text evidence="1">The sequence shown here is derived from an EMBL/GenBank/DDBJ whole genome shotgun (WGS) entry which is preliminary data.</text>
</comment>
<dbReference type="Proteomes" id="UP000626656">
    <property type="component" value="Unassembled WGS sequence"/>
</dbReference>
<gene>
    <name evidence="1" type="ORF">AZO1586I_674</name>
</gene>
<accession>A0ABM8M6J1</accession>
<protein>
    <recommendedName>
        <fullName evidence="3">Transposase</fullName>
    </recommendedName>
</protein>
<sequence length="54" mass="6604">MEQLWQQIKQRFLSNTTFQNYDDIIERSCQAWNEILSEDGFIENLCSREWSFLV</sequence>
<evidence type="ECO:0000313" key="2">
    <source>
        <dbReference type="Proteomes" id="UP000626656"/>
    </source>
</evidence>
<organism evidence="1 2">
    <name type="scientific">Bathymodiolus thermophilus thioautotrophic gill symbiont</name>
    <dbReference type="NCBI Taxonomy" id="2360"/>
    <lineage>
        <taxon>Bacteria</taxon>
        <taxon>Pseudomonadati</taxon>
        <taxon>Pseudomonadota</taxon>
        <taxon>Gammaproteobacteria</taxon>
        <taxon>sulfur-oxidizing symbionts</taxon>
    </lineage>
</organism>
<evidence type="ECO:0008006" key="3">
    <source>
        <dbReference type="Google" id="ProtNLM"/>
    </source>
</evidence>
<keyword evidence="2" id="KW-1185">Reference proteome</keyword>
<evidence type="ECO:0000313" key="1">
    <source>
        <dbReference type="EMBL" id="CAB5500598.1"/>
    </source>
</evidence>
<proteinExistence type="predicted"/>
<dbReference type="EMBL" id="CAHJWF010000180">
    <property type="protein sequence ID" value="CAB5500598.1"/>
    <property type="molecule type" value="Genomic_DNA"/>
</dbReference>